<evidence type="ECO:0000313" key="2">
    <source>
        <dbReference type="Proteomes" id="UP000271624"/>
    </source>
</evidence>
<dbReference type="Gene3D" id="2.30.30.30">
    <property type="match status" value="1"/>
</dbReference>
<protein>
    <recommendedName>
        <fullName evidence="3">KOW domain-containing protein</fullName>
    </recommendedName>
</protein>
<evidence type="ECO:0000313" key="1">
    <source>
        <dbReference type="EMBL" id="RUS97963.1"/>
    </source>
</evidence>
<gene>
    <name evidence="1" type="ORF">DSM106972_081820</name>
</gene>
<dbReference type="AlphaFoldDB" id="A0A3S1C0F1"/>
<proteinExistence type="predicted"/>
<organism evidence="1 2">
    <name type="scientific">Dulcicalothrix desertica PCC 7102</name>
    <dbReference type="NCBI Taxonomy" id="232991"/>
    <lineage>
        <taxon>Bacteria</taxon>
        <taxon>Bacillati</taxon>
        <taxon>Cyanobacteriota</taxon>
        <taxon>Cyanophyceae</taxon>
        <taxon>Nostocales</taxon>
        <taxon>Calotrichaceae</taxon>
        <taxon>Dulcicalothrix</taxon>
    </lineage>
</organism>
<reference evidence="1" key="1">
    <citation type="submission" date="2018-12" db="EMBL/GenBank/DDBJ databases">
        <authorList>
            <person name="Will S."/>
            <person name="Neumann-Schaal M."/>
            <person name="Henke P."/>
        </authorList>
    </citation>
    <scope>NUCLEOTIDE SEQUENCE</scope>
    <source>
        <strain evidence="1">PCC 7102</strain>
    </source>
</reference>
<dbReference type="InterPro" id="IPR014722">
    <property type="entry name" value="Rib_uL2_dom2"/>
</dbReference>
<keyword evidence="2" id="KW-1185">Reference proteome</keyword>
<dbReference type="EMBL" id="RSCL01000030">
    <property type="protein sequence ID" value="RUS97963.1"/>
    <property type="molecule type" value="Genomic_DNA"/>
</dbReference>
<dbReference type="Proteomes" id="UP000271624">
    <property type="component" value="Unassembled WGS sequence"/>
</dbReference>
<accession>A0A3S1C0F1</accession>
<comment type="caution">
    <text evidence="1">The sequence shown here is derived from an EMBL/GenBank/DDBJ whole genome shotgun (WGS) entry which is preliminary data.</text>
</comment>
<name>A0A3S1C0F1_9CYAN</name>
<dbReference type="InterPro" id="IPR008991">
    <property type="entry name" value="Translation_prot_SH3-like_sf"/>
</dbReference>
<sequence>MLFMSEIQIGSVIKLIRGAFKDFEGVVSDFTNKGIVVDLDIFARNNSLTTSRTIVFFPYFPQL</sequence>
<reference evidence="1" key="2">
    <citation type="journal article" date="2019" name="Genome Biol. Evol.">
        <title>Day and night: Metabolic profiles and evolutionary relationships of six axenic non-marine cyanobacteria.</title>
        <authorList>
            <person name="Will S.E."/>
            <person name="Henke P."/>
            <person name="Boedeker C."/>
            <person name="Huang S."/>
            <person name="Brinkmann H."/>
            <person name="Rohde M."/>
            <person name="Jarek M."/>
            <person name="Friedl T."/>
            <person name="Seufert S."/>
            <person name="Schumacher M."/>
            <person name="Overmann J."/>
            <person name="Neumann-Schaal M."/>
            <person name="Petersen J."/>
        </authorList>
    </citation>
    <scope>NUCLEOTIDE SEQUENCE [LARGE SCALE GENOMIC DNA]</scope>
    <source>
        <strain evidence="1">PCC 7102</strain>
    </source>
</reference>
<dbReference type="SUPFAM" id="SSF50104">
    <property type="entry name" value="Translation proteins SH3-like domain"/>
    <property type="match status" value="1"/>
</dbReference>
<evidence type="ECO:0008006" key="3">
    <source>
        <dbReference type="Google" id="ProtNLM"/>
    </source>
</evidence>